<proteinExistence type="predicted"/>
<evidence type="ECO:0000256" key="1">
    <source>
        <dbReference type="SAM" id="MobiDB-lite"/>
    </source>
</evidence>
<keyword evidence="3" id="KW-1185">Reference proteome</keyword>
<evidence type="ECO:0000313" key="2">
    <source>
        <dbReference type="EMBL" id="TNN30279.1"/>
    </source>
</evidence>
<name>A0A4Z2ENE1_9TELE</name>
<gene>
    <name evidence="2" type="primary">DMXL2_2</name>
    <name evidence="2" type="ORF">EYF80_059569</name>
</gene>
<reference evidence="2 3" key="1">
    <citation type="submission" date="2019-03" db="EMBL/GenBank/DDBJ databases">
        <title>First draft genome of Liparis tanakae, snailfish: a comprehensive survey of snailfish specific genes.</title>
        <authorList>
            <person name="Kim W."/>
            <person name="Song I."/>
            <person name="Jeong J.-H."/>
            <person name="Kim D."/>
            <person name="Kim S."/>
            <person name="Ryu S."/>
            <person name="Song J.Y."/>
            <person name="Lee S.K."/>
        </authorList>
    </citation>
    <scope>NUCLEOTIDE SEQUENCE [LARGE SCALE GENOMIC DNA]</scope>
    <source>
        <tissue evidence="2">Muscle</tissue>
    </source>
</reference>
<dbReference type="AlphaFoldDB" id="A0A4Z2ENE1"/>
<protein>
    <submittedName>
        <fullName evidence="2">DmX-like protein 2</fullName>
    </submittedName>
</protein>
<sequence length="116" mass="12012">MHLHQVLTGAVNPGDCCYSVGSVNDVPFTTAADARTARAEGQLRRLCPDSSCRHIVTGSRAEPSGAERSRAEPSGSAPAVTDPVLARRCGLNALSSGAFGVKPSADHRLRSSAAQL</sequence>
<accession>A0A4Z2ENE1</accession>
<comment type="caution">
    <text evidence="2">The sequence shown here is derived from an EMBL/GenBank/DDBJ whole genome shotgun (WGS) entry which is preliminary data.</text>
</comment>
<dbReference type="Proteomes" id="UP000314294">
    <property type="component" value="Unassembled WGS sequence"/>
</dbReference>
<organism evidence="2 3">
    <name type="scientific">Liparis tanakae</name>
    <name type="common">Tanaka's snailfish</name>
    <dbReference type="NCBI Taxonomy" id="230148"/>
    <lineage>
        <taxon>Eukaryota</taxon>
        <taxon>Metazoa</taxon>
        <taxon>Chordata</taxon>
        <taxon>Craniata</taxon>
        <taxon>Vertebrata</taxon>
        <taxon>Euteleostomi</taxon>
        <taxon>Actinopterygii</taxon>
        <taxon>Neopterygii</taxon>
        <taxon>Teleostei</taxon>
        <taxon>Neoteleostei</taxon>
        <taxon>Acanthomorphata</taxon>
        <taxon>Eupercaria</taxon>
        <taxon>Perciformes</taxon>
        <taxon>Cottioidei</taxon>
        <taxon>Cottales</taxon>
        <taxon>Liparidae</taxon>
        <taxon>Liparis</taxon>
    </lineage>
</organism>
<feature type="region of interest" description="Disordered" evidence="1">
    <location>
        <begin position="57"/>
        <end position="82"/>
    </location>
</feature>
<dbReference type="EMBL" id="SRLO01004671">
    <property type="protein sequence ID" value="TNN30279.1"/>
    <property type="molecule type" value="Genomic_DNA"/>
</dbReference>
<evidence type="ECO:0000313" key="3">
    <source>
        <dbReference type="Proteomes" id="UP000314294"/>
    </source>
</evidence>